<dbReference type="Proteomes" id="UP001179121">
    <property type="component" value="Chromosome"/>
</dbReference>
<feature type="transmembrane region" description="Helical" evidence="7">
    <location>
        <begin position="98"/>
        <end position="120"/>
    </location>
</feature>
<dbReference type="InterPro" id="IPR036259">
    <property type="entry name" value="MFS_trans_sf"/>
</dbReference>
<keyword evidence="2" id="KW-0813">Transport</keyword>
<dbReference type="Gene3D" id="1.20.1250.20">
    <property type="entry name" value="MFS general substrate transporter like domains"/>
    <property type="match status" value="1"/>
</dbReference>
<keyword evidence="5 7" id="KW-1133">Transmembrane helix</keyword>
<feature type="transmembrane region" description="Helical" evidence="7">
    <location>
        <begin position="126"/>
        <end position="148"/>
    </location>
</feature>
<feature type="transmembrane region" description="Helical" evidence="7">
    <location>
        <begin position="246"/>
        <end position="270"/>
    </location>
</feature>
<dbReference type="RefSeq" id="WP_289269065.1">
    <property type="nucleotide sequence ID" value="NZ_OX365700.1"/>
</dbReference>
<evidence type="ECO:0000313" key="8">
    <source>
        <dbReference type="EMBL" id="CAI4032333.1"/>
    </source>
</evidence>
<feature type="transmembrane region" description="Helical" evidence="7">
    <location>
        <begin position="282"/>
        <end position="301"/>
    </location>
</feature>
<dbReference type="AlphaFoldDB" id="A0AA86N073"/>
<evidence type="ECO:0000256" key="7">
    <source>
        <dbReference type="SAM" id="Phobius"/>
    </source>
</evidence>
<reference evidence="8" key="1">
    <citation type="submission" date="2022-10" db="EMBL/GenBank/DDBJ databases">
        <authorList>
            <person name="Koch H."/>
        </authorList>
    </citation>
    <scope>NUCLEOTIDE SEQUENCE</scope>
    <source>
        <strain evidence="8">DNF</strain>
    </source>
</reference>
<protein>
    <submittedName>
        <fullName evidence="8">MFS transporter</fullName>
    </submittedName>
</protein>
<keyword evidence="6 7" id="KW-0472">Membrane</keyword>
<keyword evidence="3" id="KW-1003">Cell membrane</keyword>
<evidence type="ECO:0000256" key="2">
    <source>
        <dbReference type="ARBA" id="ARBA00022448"/>
    </source>
</evidence>
<name>A0AA86N073_9BACT</name>
<proteinExistence type="predicted"/>
<dbReference type="PANTHER" id="PTHR23513:SF6">
    <property type="entry name" value="MAJOR FACILITATOR SUPERFAMILY ASSOCIATED DOMAIN-CONTAINING PROTEIN"/>
    <property type="match status" value="1"/>
</dbReference>
<feature type="transmembrane region" description="Helical" evidence="7">
    <location>
        <begin position="335"/>
        <end position="360"/>
    </location>
</feature>
<dbReference type="InterPro" id="IPR010290">
    <property type="entry name" value="TM_effector"/>
</dbReference>
<feature type="transmembrane region" description="Helical" evidence="7">
    <location>
        <begin position="308"/>
        <end position="329"/>
    </location>
</feature>
<feature type="transmembrane region" description="Helical" evidence="7">
    <location>
        <begin position="372"/>
        <end position="395"/>
    </location>
</feature>
<evidence type="ECO:0000256" key="6">
    <source>
        <dbReference type="ARBA" id="ARBA00023136"/>
    </source>
</evidence>
<evidence type="ECO:0000313" key="9">
    <source>
        <dbReference type="Proteomes" id="UP001179121"/>
    </source>
</evidence>
<sequence>MPGENVVGRLDDASVLSAARVRPETRRWLLTRDFSLIWSSQILSQIADGVSKLALLWFVYSVTGSAIKTTIIGLLQTLPAIVLGPLIGVTVDRLPKKAVLIGSDLARALLIGLIPCVLSVERFTPGMLYLLTLGYGIASAMFVPALSASVPSLVDRSRFTAANALLQSTTSIGIIAGPALSGLGIAFAGSQEVLCLNAVTYVASVLCLLPIRFPGSAGAPAGHAAPGVFADLLAGLRYALVSRRAVLVLILLASLYTFGAGAFTTLFPVYGRRLLDLGPIEVGYLWSWLGVGLLIASLGLVRFSNRDIATRLQAVTVSSLLGGAALWGLVWAQDFAAATLLVLVIGAGLGAWTPIAWSLVQELCPAPLLGRVMAIYTAVATATAMAGMTFFGWVTEAFDESASVIGIGMVLAVLAAASSWFKRNVAGLGAQAAD</sequence>
<keyword evidence="9" id="KW-1185">Reference proteome</keyword>
<dbReference type="GO" id="GO:0005886">
    <property type="term" value="C:plasma membrane"/>
    <property type="evidence" value="ECO:0007669"/>
    <property type="project" value="UniProtKB-SubCell"/>
</dbReference>
<evidence type="ECO:0000256" key="5">
    <source>
        <dbReference type="ARBA" id="ARBA00022989"/>
    </source>
</evidence>
<comment type="subcellular location">
    <subcellularLocation>
        <location evidence="1">Cell membrane</location>
        <topology evidence="1">Multi-pass membrane protein</topology>
    </subcellularLocation>
</comment>
<evidence type="ECO:0000256" key="1">
    <source>
        <dbReference type="ARBA" id="ARBA00004651"/>
    </source>
</evidence>
<keyword evidence="4 7" id="KW-0812">Transmembrane</keyword>
<organism evidence="8 9">
    <name type="scientific">Nitrospira tepida</name>
    <dbReference type="NCBI Taxonomy" id="2973512"/>
    <lineage>
        <taxon>Bacteria</taxon>
        <taxon>Pseudomonadati</taxon>
        <taxon>Nitrospirota</taxon>
        <taxon>Nitrospiria</taxon>
        <taxon>Nitrospirales</taxon>
        <taxon>Nitrospiraceae</taxon>
        <taxon>Nitrospira</taxon>
    </lineage>
</organism>
<dbReference type="KEGG" id="nti:DNFV4_02763"/>
<evidence type="ECO:0000256" key="3">
    <source>
        <dbReference type="ARBA" id="ARBA00022475"/>
    </source>
</evidence>
<dbReference type="SUPFAM" id="SSF103473">
    <property type="entry name" value="MFS general substrate transporter"/>
    <property type="match status" value="1"/>
</dbReference>
<dbReference type="PANTHER" id="PTHR23513">
    <property type="entry name" value="INTEGRAL MEMBRANE EFFLUX PROTEIN-RELATED"/>
    <property type="match status" value="1"/>
</dbReference>
<gene>
    <name evidence="8" type="ORF">DNFV4_02763</name>
</gene>
<dbReference type="CDD" id="cd06173">
    <property type="entry name" value="MFS_MefA_like"/>
    <property type="match status" value="1"/>
</dbReference>
<feature type="transmembrane region" description="Helical" evidence="7">
    <location>
        <begin position="401"/>
        <end position="421"/>
    </location>
</feature>
<accession>A0AA86N073</accession>
<dbReference type="Pfam" id="PF05977">
    <property type="entry name" value="MFS_3"/>
    <property type="match status" value="1"/>
</dbReference>
<evidence type="ECO:0000256" key="4">
    <source>
        <dbReference type="ARBA" id="ARBA00022692"/>
    </source>
</evidence>
<dbReference type="EMBL" id="OX365700">
    <property type="protein sequence ID" value="CAI4032333.1"/>
    <property type="molecule type" value="Genomic_DNA"/>
</dbReference>